<evidence type="ECO:0000313" key="1">
    <source>
        <dbReference type="EMBL" id="AWB91938.1"/>
    </source>
</evidence>
<dbReference type="Proteomes" id="UP000244384">
    <property type="component" value="Chromosome"/>
</dbReference>
<name>A0A2S0WKR1_9ACTN</name>
<reference evidence="2" key="1">
    <citation type="submission" date="2018-01" db="EMBL/GenBank/DDBJ databases">
        <authorList>
            <person name="Li J."/>
        </authorList>
    </citation>
    <scope>NUCLEOTIDE SEQUENCE [LARGE SCALE GENOMIC DNA]</scope>
    <source>
        <strain evidence="2">592</strain>
    </source>
</reference>
<accession>A0A2S0WKR1</accession>
<protein>
    <submittedName>
        <fullName evidence="1">Uncharacterized protein</fullName>
    </submittedName>
</protein>
<accession>A0A5F2EUH0</accession>
<keyword evidence="2" id="KW-1185">Reference proteome</keyword>
<dbReference type="KEGG" id="aez:C3E78_06855"/>
<evidence type="ECO:0000313" key="2">
    <source>
        <dbReference type="Proteomes" id="UP000244384"/>
    </source>
</evidence>
<dbReference type="RefSeq" id="WP_108577583.1">
    <property type="nucleotide sequence ID" value="NZ_CP026952.1"/>
</dbReference>
<dbReference type="AlphaFoldDB" id="A0A2S0WKR1"/>
<dbReference type="OrthoDB" id="4764660at2"/>
<dbReference type="EMBL" id="CP026952">
    <property type="protein sequence ID" value="AWB91938.1"/>
    <property type="molecule type" value="Genomic_DNA"/>
</dbReference>
<proteinExistence type="predicted"/>
<sequence>MTQPPTGPPQGPPPWGYYPAPPPSPEPSNNGLHVFGGAVLGVIATFGLPALTLVANSAGGFVSSFLLALLIVPAIGTGMLFSTRTRGWGIGVLIGWALGLVIAGGTCVALLSSLE</sequence>
<organism evidence="1 2">
    <name type="scientific">Aeromicrobium chenweiae</name>
    <dbReference type="NCBI Taxonomy" id="2079793"/>
    <lineage>
        <taxon>Bacteria</taxon>
        <taxon>Bacillati</taxon>
        <taxon>Actinomycetota</taxon>
        <taxon>Actinomycetes</taxon>
        <taxon>Propionibacteriales</taxon>
        <taxon>Nocardioidaceae</taxon>
        <taxon>Aeromicrobium</taxon>
    </lineage>
</organism>
<gene>
    <name evidence="1" type="ORF">C3E78_06855</name>
</gene>